<evidence type="ECO:0000259" key="4">
    <source>
        <dbReference type="Pfam" id="PF13458"/>
    </source>
</evidence>
<dbReference type="EMBL" id="JBIUZV010000009">
    <property type="protein sequence ID" value="MFJ3047264.1"/>
    <property type="molecule type" value="Genomic_DNA"/>
</dbReference>
<keyword evidence="2 3" id="KW-0732">Signal</keyword>
<reference evidence="5 6" key="1">
    <citation type="submission" date="2024-10" db="EMBL/GenBank/DDBJ databases">
        <title>The Natural Products Discovery Center: Release of the First 8490 Sequenced Strains for Exploring Actinobacteria Biosynthetic Diversity.</title>
        <authorList>
            <person name="Kalkreuter E."/>
            <person name="Kautsar S.A."/>
            <person name="Yang D."/>
            <person name="Bader C.D."/>
            <person name="Teijaro C.N."/>
            <person name="Fluegel L."/>
            <person name="Davis C.M."/>
            <person name="Simpson J.R."/>
            <person name="Lauterbach L."/>
            <person name="Steele A.D."/>
            <person name="Gui C."/>
            <person name="Meng S."/>
            <person name="Li G."/>
            <person name="Viehrig K."/>
            <person name="Ye F."/>
            <person name="Su P."/>
            <person name="Kiefer A.F."/>
            <person name="Nichols A."/>
            <person name="Cepeda A.J."/>
            <person name="Yan W."/>
            <person name="Fan B."/>
            <person name="Jiang Y."/>
            <person name="Adhikari A."/>
            <person name="Zheng C.-J."/>
            <person name="Schuster L."/>
            <person name="Cowan T.M."/>
            <person name="Smanski M.J."/>
            <person name="Chevrette M.G."/>
            <person name="De Carvalho L.P.S."/>
            <person name="Shen B."/>
        </authorList>
    </citation>
    <scope>NUCLEOTIDE SEQUENCE [LARGE SCALE GENOMIC DNA]</scope>
    <source>
        <strain evidence="5 6">NPDC087045</strain>
    </source>
</reference>
<feature type="chain" id="PRO_5046402431" evidence="3">
    <location>
        <begin position="26"/>
        <end position="403"/>
    </location>
</feature>
<accession>A0ABW8F1S8</accession>
<protein>
    <submittedName>
        <fullName evidence="5">ABC transporter substrate-binding protein</fullName>
    </submittedName>
</protein>
<dbReference type="RefSeq" id="WP_050468635.1">
    <property type="nucleotide sequence ID" value="NZ_JBIUZV010000009.1"/>
</dbReference>
<proteinExistence type="inferred from homology"/>
<dbReference type="Proteomes" id="UP001617427">
    <property type="component" value="Unassembled WGS sequence"/>
</dbReference>
<dbReference type="InterPro" id="IPR051010">
    <property type="entry name" value="BCAA_transport"/>
</dbReference>
<evidence type="ECO:0000256" key="3">
    <source>
        <dbReference type="SAM" id="SignalP"/>
    </source>
</evidence>
<sequence>MKLKAMALAVTAAAAAFSMVSSASAQTSGDVIKIGFITDISGVYSDIDGQGGAEAIKMAIADMGGSVNGKKVELLVADHQNKADVAASKAREWFDQQGVNMLIGGTNSGTALASAKVAAEKKKVYIQIGAGSARLTNEECSPYTVHYAYDTVALAKGTGSAVVKQGGKSWFFLTADYAFGHSLEADTATVVKASGGTVVGSVKHPLGASDFSSFLLQAQSSKAQIIGLANAGGDFINSVKAANEFGITKTAKLAGLLVFINDVHSLTLKTTEGLYLTDSWYWDANEETRAFAKRYFAVRKKMPSSLQAADYSAALQYLKVVKQIGTDDPDKVMAQLRKTKFNDMYQKNGYLRADGRVMHDMYLYQVKAQSESKYPWDYYKLVQTIPAEQAWTTKAESKCALWK</sequence>
<dbReference type="InterPro" id="IPR028081">
    <property type="entry name" value="Leu-bd"/>
</dbReference>
<keyword evidence="6" id="KW-1185">Reference proteome</keyword>
<dbReference type="Gene3D" id="3.40.50.2300">
    <property type="match status" value="2"/>
</dbReference>
<dbReference type="PANTHER" id="PTHR30483:SF6">
    <property type="entry name" value="PERIPLASMIC BINDING PROTEIN OF ABC TRANSPORTER FOR NATURAL AMINO ACIDS"/>
    <property type="match status" value="1"/>
</dbReference>
<dbReference type="InterPro" id="IPR028082">
    <property type="entry name" value="Peripla_BP_I"/>
</dbReference>
<evidence type="ECO:0000313" key="5">
    <source>
        <dbReference type="EMBL" id="MFJ3047264.1"/>
    </source>
</evidence>
<dbReference type="PANTHER" id="PTHR30483">
    <property type="entry name" value="LEUCINE-SPECIFIC-BINDING PROTEIN"/>
    <property type="match status" value="1"/>
</dbReference>
<feature type="domain" description="Leucine-binding protein" evidence="4">
    <location>
        <begin position="32"/>
        <end position="368"/>
    </location>
</feature>
<name>A0ABW8F1S8_9BURK</name>
<comment type="similarity">
    <text evidence="1">Belongs to the leucine-binding protein family.</text>
</comment>
<evidence type="ECO:0000313" key="6">
    <source>
        <dbReference type="Proteomes" id="UP001617427"/>
    </source>
</evidence>
<evidence type="ECO:0000256" key="1">
    <source>
        <dbReference type="ARBA" id="ARBA00010062"/>
    </source>
</evidence>
<dbReference type="Pfam" id="PF13458">
    <property type="entry name" value="Peripla_BP_6"/>
    <property type="match status" value="1"/>
</dbReference>
<evidence type="ECO:0000256" key="2">
    <source>
        <dbReference type="ARBA" id="ARBA00022729"/>
    </source>
</evidence>
<gene>
    <name evidence="5" type="ORF">ACIPEN_15660</name>
</gene>
<feature type="signal peptide" evidence="3">
    <location>
        <begin position="1"/>
        <end position="25"/>
    </location>
</feature>
<dbReference type="SUPFAM" id="SSF53822">
    <property type="entry name" value="Periplasmic binding protein-like I"/>
    <property type="match status" value="1"/>
</dbReference>
<dbReference type="CDD" id="cd06327">
    <property type="entry name" value="PBP1_SBP-like"/>
    <property type="match status" value="1"/>
</dbReference>
<comment type="caution">
    <text evidence="5">The sequence shown here is derived from an EMBL/GenBank/DDBJ whole genome shotgun (WGS) entry which is preliminary data.</text>
</comment>
<organism evidence="5 6">
    <name type="scientific">Herbaspirillum chlorophenolicum</name>
    <dbReference type="NCBI Taxonomy" id="211589"/>
    <lineage>
        <taxon>Bacteria</taxon>
        <taxon>Pseudomonadati</taxon>
        <taxon>Pseudomonadota</taxon>
        <taxon>Betaproteobacteria</taxon>
        <taxon>Burkholderiales</taxon>
        <taxon>Oxalobacteraceae</taxon>
        <taxon>Herbaspirillum</taxon>
    </lineage>
</organism>